<protein>
    <submittedName>
        <fullName evidence="4">Response regulator with CheY-like receiver domain and winged-helix DNA-binding domain</fullName>
    </submittedName>
</protein>
<evidence type="ECO:0000259" key="3">
    <source>
        <dbReference type="PROSITE" id="PS50110"/>
    </source>
</evidence>
<dbReference type="CDD" id="cd00156">
    <property type="entry name" value="REC"/>
    <property type="match status" value="1"/>
</dbReference>
<dbReference type="EMBL" id="CP003282">
    <property type="protein sequence ID" value="AFG36768.1"/>
    <property type="molecule type" value="Genomic_DNA"/>
</dbReference>
<proteinExistence type="predicted"/>
<dbReference type="Pfam" id="PF12728">
    <property type="entry name" value="HTH_17"/>
    <property type="match status" value="1"/>
</dbReference>
<dbReference type="PANTHER" id="PTHR44591:SF3">
    <property type="entry name" value="RESPONSE REGULATORY DOMAIN-CONTAINING PROTEIN"/>
    <property type="match status" value="1"/>
</dbReference>
<evidence type="ECO:0000313" key="4">
    <source>
        <dbReference type="EMBL" id="AFG36768.1"/>
    </source>
</evidence>
<sequence length="211" mass="24370">MARTDKKIRIFSALEVANICGVVNQTAINWIKNGYLRAFQTPGGQYRVYAEDLIDFLQTRNMRMPEELQRIMQEQMSFDSIMVVDDDETLLNSMMEFLREEYPKYELYAAADGFQAGRIISEHKPKVIFLDIDLPGENGYNVCRAIRSDDSLGVPIIIAMSGLDDPELRARIDEAGADTFVKKPLEFDEIPELIKDQVKERRRARRQRDVQ</sequence>
<dbReference type="eggNOG" id="COG0745">
    <property type="taxonomic scope" value="Bacteria"/>
</dbReference>
<dbReference type="InterPro" id="IPR001789">
    <property type="entry name" value="Sig_transdc_resp-reg_receiver"/>
</dbReference>
<dbReference type="InterPro" id="IPR011006">
    <property type="entry name" value="CheY-like_superfamily"/>
</dbReference>
<name>H9UGX5_SPIAZ</name>
<dbReference type="HOGENOM" id="CLU_092045_0_0_12"/>
<feature type="modified residue" description="4-aspartylphosphate" evidence="2">
    <location>
        <position position="131"/>
    </location>
</feature>
<dbReference type="PATRIC" id="fig|889378.3.peg.677"/>
<gene>
    <name evidence="4" type="ordered locus">Spiaf_0668</name>
</gene>
<dbReference type="Gene3D" id="1.10.1660.10">
    <property type="match status" value="1"/>
</dbReference>
<dbReference type="OrthoDB" id="5416564at2"/>
<dbReference type="SUPFAM" id="SSF46955">
    <property type="entry name" value="Putative DNA-binding domain"/>
    <property type="match status" value="1"/>
</dbReference>
<keyword evidence="5" id="KW-1185">Reference proteome</keyword>
<dbReference type="KEGG" id="sfc:Spiaf_0668"/>
<dbReference type="RefSeq" id="WP_014454765.1">
    <property type="nucleotide sequence ID" value="NC_017098.1"/>
</dbReference>
<reference evidence="5" key="1">
    <citation type="journal article" date="2013" name="Stand. Genomic Sci.">
        <title>Complete genome sequence of the halophilic bacterium Spirochaeta africana type strain (Z-7692(T)) from the alkaline Lake Magadi in the East African Rift.</title>
        <authorList>
            <person name="Liolos K."/>
            <person name="Abt B."/>
            <person name="Scheuner C."/>
            <person name="Teshima H."/>
            <person name="Held B."/>
            <person name="Lapidus A."/>
            <person name="Nolan M."/>
            <person name="Lucas S."/>
            <person name="Deshpande S."/>
            <person name="Cheng J.F."/>
            <person name="Tapia R."/>
            <person name="Goodwin L.A."/>
            <person name="Pitluck S."/>
            <person name="Pagani I."/>
            <person name="Ivanova N."/>
            <person name="Mavromatis K."/>
            <person name="Mikhailova N."/>
            <person name="Huntemann M."/>
            <person name="Pati A."/>
            <person name="Chen A."/>
            <person name="Palaniappan K."/>
            <person name="Land M."/>
            <person name="Rohde M."/>
            <person name="Tindall B.J."/>
            <person name="Detter J.C."/>
            <person name="Goker M."/>
            <person name="Bristow J."/>
            <person name="Eisen J.A."/>
            <person name="Markowitz V."/>
            <person name="Hugenholtz P."/>
            <person name="Woyke T."/>
            <person name="Klenk H.P."/>
            <person name="Kyrpides N.C."/>
        </authorList>
    </citation>
    <scope>NUCLEOTIDE SEQUENCE</scope>
    <source>
        <strain evidence="5">ATCC 700263 / DSM 8902 / Z-7692</strain>
    </source>
</reference>
<keyword evidence="4" id="KW-0238">DNA-binding</keyword>
<dbReference type="SMART" id="SM00448">
    <property type="entry name" value="REC"/>
    <property type="match status" value="1"/>
</dbReference>
<dbReference type="STRING" id="889378.Spiaf_0668"/>
<dbReference type="GO" id="GO:0000160">
    <property type="term" value="P:phosphorelay signal transduction system"/>
    <property type="evidence" value="ECO:0007669"/>
    <property type="project" value="InterPro"/>
</dbReference>
<dbReference type="GO" id="GO:0003677">
    <property type="term" value="F:DNA binding"/>
    <property type="evidence" value="ECO:0007669"/>
    <property type="project" value="UniProtKB-KW"/>
</dbReference>
<dbReference type="InterPro" id="IPR041657">
    <property type="entry name" value="HTH_17"/>
</dbReference>
<dbReference type="AlphaFoldDB" id="H9UGX5"/>
<dbReference type="SUPFAM" id="SSF52172">
    <property type="entry name" value="CheY-like"/>
    <property type="match status" value="1"/>
</dbReference>
<dbReference type="InterPro" id="IPR009061">
    <property type="entry name" value="DNA-bd_dom_put_sf"/>
</dbReference>
<dbReference type="Proteomes" id="UP000007383">
    <property type="component" value="Chromosome"/>
</dbReference>
<evidence type="ECO:0000313" key="5">
    <source>
        <dbReference type="Proteomes" id="UP000007383"/>
    </source>
</evidence>
<accession>H9UGX5</accession>
<evidence type="ECO:0000256" key="1">
    <source>
        <dbReference type="ARBA" id="ARBA00022553"/>
    </source>
</evidence>
<dbReference type="InterPro" id="IPR050595">
    <property type="entry name" value="Bact_response_regulator"/>
</dbReference>
<keyword evidence="1 2" id="KW-0597">Phosphoprotein</keyword>
<dbReference type="Pfam" id="PF00072">
    <property type="entry name" value="Response_reg"/>
    <property type="match status" value="1"/>
</dbReference>
<organism evidence="4 5">
    <name type="scientific">Spirochaeta africana (strain ATCC 700263 / DSM 8902 / Z-7692)</name>
    <dbReference type="NCBI Taxonomy" id="889378"/>
    <lineage>
        <taxon>Bacteria</taxon>
        <taxon>Pseudomonadati</taxon>
        <taxon>Spirochaetota</taxon>
        <taxon>Spirochaetia</taxon>
        <taxon>Spirochaetales</taxon>
        <taxon>Spirochaetaceae</taxon>
        <taxon>Spirochaeta</taxon>
    </lineage>
</organism>
<feature type="domain" description="Response regulatory" evidence="3">
    <location>
        <begin position="80"/>
        <end position="198"/>
    </location>
</feature>
<dbReference type="Gene3D" id="3.40.50.2300">
    <property type="match status" value="1"/>
</dbReference>
<dbReference type="PROSITE" id="PS50110">
    <property type="entry name" value="RESPONSE_REGULATORY"/>
    <property type="match status" value="1"/>
</dbReference>
<dbReference type="PANTHER" id="PTHR44591">
    <property type="entry name" value="STRESS RESPONSE REGULATOR PROTEIN 1"/>
    <property type="match status" value="1"/>
</dbReference>
<evidence type="ECO:0000256" key="2">
    <source>
        <dbReference type="PROSITE-ProRule" id="PRU00169"/>
    </source>
</evidence>